<dbReference type="EMBL" id="CADIKK010000068">
    <property type="protein sequence ID" value="CAB3809200.1"/>
    <property type="molecule type" value="Genomic_DNA"/>
</dbReference>
<accession>A0A6S7D745</accession>
<proteinExistence type="predicted"/>
<organism evidence="1 2">
    <name type="scientific">Paraburkholderia ultramafica</name>
    <dbReference type="NCBI Taxonomy" id="1544867"/>
    <lineage>
        <taxon>Bacteria</taxon>
        <taxon>Pseudomonadati</taxon>
        <taxon>Pseudomonadota</taxon>
        <taxon>Betaproteobacteria</taxon>
        <taxon>Burkholderiales</taxon>
        <taxon>Burkholderiaceae</taxon>
        <taxon>Paraburkholderia</taxon>
    </lineage>
</organism>
<sequence>MSAGNGVPARAENARMQAMIWSSLSFLNALNLAMNLMRTHASLPERLNCTEHANDGPAVSTKRTAWLAMRRATKLRPRSPGFR</sequence>
<reference evidence="1 2" key="1">
    <citation type="submission" date="2020-04" db="EMBL/GenBank/DDBJ databases">
        <authorList>
            <person name="De Canck E."/>
        </authorList>
    </citation>
    <scope>NUCLEOTIDE SEQUENCE [LARGE SCALE GENOMIC DNA]</scope>
    <source>
        <strain evidence="1 2">LMG 28614</strain>
    </source>
</reference>
<evidence type="ECO:0000313" key="1">
    <source>
        <dbReference type="EMBL" id="CAB3809200.1"/>
    </source>
</evidence>
<protein>
    <submittedName>
        <fullName evidence="1">Uncharacterized protein</fullName>
    </submittedName>
</protein>
<evidence type="ECO:0000313" key="2">
    <source>
        <dbReference type="Proteomes" id="UP000494365"/>
    </source>
</evidence>
<gene>
    <name evidence="1" type="ORF">LMG28614_06977</name>
</gene>
<name>A0A6S7D745_9BURK</name>
<dbReference type="Proteomes" id="UP000494365">
    <property type="component" value="Unassembled WGS sequence"/>
</dbReference>
<dbReference type="AlphaFoldDB" id="A0A6S7D745"/>
<keyword evidence="2" id="KW-1185">Reference proteome</keyword>